<dbReference type="PROSITE" id="PS01124">
    <property type="entry name" value="HTH_ARAC_FAMILY_2"/>
    <property type="match status" value="1"/>
</dbReference>
<dbReference type="Gene3D" id="1.10.10.60">
    <property type="entry name" value="Homeodomain-like"/>
    <property type="match status" value="2"/>
</dbReference>
<organism evidence="5 6">
    <name type="scientific">Herbaspirillum frisingense GSF30</name>
    <dbReference type="NCBI Taxonomy" id="864073"/>
    <lineage>
        <taxon>Bacteria</taxon>
        <taxon>Pseudomonadati</taxon>
        <taxon>Pseudomonadota</taxon>
        <taxon>Betaproteobacteria</taxon>
        <taxon>Burkholderiales</taxon>
        <taxon>Oxalobacteraceae</taxon>
        <taxon>Herbaspirillum</taxon>
    </lineage>
</organism>
<keyword evidence="3" id="KW-0804">Transcription</keyword>
<proteinExistence type="predicted"/>
<reference evidence="5 6" key="1">
    <citation type="journal article" date="2013" name="Front. Microbiol.">
        <title>The genome of the endophytic bacterium H. frisingense GSF30(T) identifies diverse strategies in the Herbaspirillum genus to interact with plants.</title>
        <authorList>
            <person name="Straub D."/>
            <person name="Rothballer M."/>
            <person name="Hartmann A."/>
            <person name="Ludewig U."/>
        </authorList>
    </citation>
    <scope>NUCLEOTIDE SEQUENCE [LARGE SCALE GENOMIC DNA]</scope>
    <source>
        <strain evidence="5 6">GSF30</strain>
    </source>
</reference>
<keyword evidence="1" id="KW-0805">Transcription regulation</keyword>
<protein>
    <submittedName>
        <fullName evidence="5">AraC family transcriptional regulator</fullName>
    </submittedName>
</protein>
<dbReference type="InterPro" id="IPR009057">
    <property type="entry name" value="Homeodomain-like_sf"/>
</dbReference>
<dbReference type="SUPFAM" id="SSF46689">
    <property type="entry name" value="Homeodomain-like"/>
    <property type="match status" value="2"/>
</dbReference>
<evidence type="ECO:0000313" key="5">
    <source>
        <dbReference type="EMBL" id="EOA02236.1"/>
    </source>
</evidence>
<dbReference type="PROSITE" id="PS00041">
    <property type="entry name" value="HTH_ARAC_FAMILY_1"/>
    <property type="match status" value="1"/>
</dbReference>
<dbReference type="Pfam" id="PF06719">
    <property type="entry name" value="AraC_N"/>
    <property type="match status" value="1"/>
</dbReference>
<dbReference type="AlphaFoldDB" id="A0AAI9I9T9"/>
<dbReference type="InterPro" id="IPR018060">
    <property type="entry name" value="HTH_AraC"/>
</dbReference>
<dbReference type="PANTHER" id="PTHR43436:SF1">
    <property type="entry name" value="TRANSCRIPTIONAL REGULATORY PROTEIN"/>
    <property type="match status" value="1"/>
</dbReference>
<evidence type="ECO:0000313" key="6">
    <source>
        <dbReference type="Proteomes" id="UP000006772"/>
    </source>
</evidence>
<evidence type="ECO:0000259" key="4">
    <source>
        <dbReference type="PROSITE" id="PS01124"/>
    </source>
</evidence>
<sequence length="342" mass="38302">MDLDLHAVQDSAPLLLLEHDSSPTSVAPTRSEADLAAVARFHAMQQELLQLLERYTAGSEGMLATAIPDLEIYRITCPTGPKHAVQKPVFAVIAQGSKRIFVGDEIYEYDPMHYLVASVDLPVVGKVMVTSPDEPYLGLRLELDTQEIGELIGDENLPAAAHLTEGAARGLYVNRLDVELLDAVLRLLRLHESPRDVAILAPMIRREILYRLLMNGQGALLRQTVLQDSQMNRVAKAIRLIKDGYDQALRIEDVAREVHMSVSSLHHHFKMVTAMSPLQYQKNLRLQEARKLILTADASVATAAHRVGYESSSQFSREYSRLFGAPPLRDKRRWQEEEAPML</sequence>
<dbReference type="GO" id="GO:0003700">
    <property type="term" value="F:DNA-binding transcription factor activity"/>
    <property type="evidence" value="ECO:0007669"/>
    <property type="project" value="InterPro"/>
</dbReference>
<dbReference type="EMBL" id="AEEC02000058">
    <property type="protein sequence ID" value="EOA02236.1"/>
    <property type="molecule type" value="Genomic_DNA"/>
</dbReference>
<gene>
    <name evidence="5" type="ORF">HFRIS_023496</name>
</gene>
<dbReference type="Proteomes" id="UP000006772">
    <property type="component" value="Unassembled WGS sequence"/>
</dbReference>
<dbReference type="GO" id="GO:0043565">
    <property type="term" value="F:sequence-specific DNA binding"/>
    <property type="evidence" value="ECO:0007669"/>
    <property type="project" value="InterPro"/>
</dbReference>
<evidence type="ECO:0000256" key="1">
    <source>
        <dbReference type="ARBA" id="ARBA00023015"/>
    </source>
</evidence>
<dbReference type="SMART" id="SM00342">
    <property type="entry name" value="HTH_ARAC"/>
    <property type="match status" value="1"/>
</dbReference>
<evidence type="ECO:0000256" key="3">
    <source>
        <dbReference type="ARBA" id="ARBA00023163"/>
    </source>
</evidence>
<dbReference type="InterPro" id="IPR018062">
    <property type="entry name" value="HTH_AraC-typ_CS"/>
</dbReference>
<evidence type="ECO:0000256" key="2">
    <source>
        <dbReference type="ARBA" id="ARBA00023125"/>
    </source>
</evidence>
<name>A0AAI9I9T9_9BURK</name>
<dbReference type="InterPro" id="IPR009594">
    <property type="entry name" value="Tscrpt_reg_HTH_AraC_N"/>
</dbReference>
<accession>A0AAI9I9T9</accession>
<comment type="caution">
    <text evidence="5">The sequence shown here is derived from an EMBL/GenBank/DDBJ whole genome shotgun (WGS) entry which is preliminary data.</text>
</comment>
<feature type="domain" description="HTH araC/xylS-type" evidence="4">
    <location>
        <begin position="235"/>
        <end position="333"/>
    </location>
</feature>
<dbReference type="PANTHER" id="PTHR43436">
    <property type="entry name" value="ARAC-FAMILY TRANSCRIPTIONAL REGULATOR"/>
    <property type="match status" value="1"/>
</dbReference>
<keyword evidence="2" id="KW-0238">DNA-binding</keyword>
<dbReference type="Pfam" id="PF12833">
    <property type="entry name" value="HTH_18"/>
    <property type="match status" value="1"/>
</dbReference>
<dbReference type="RefSeq" id="WP_006465502.1">
    <property type="nucleotide sequence ID" value="NZ_AEEC02000058.1"/>
</dbReference>